<feature type="transmembrane region" description="Helical" evidence="5">
    <location>
        <begin position="167"/>
        <end position="184"/>
    </location>
</feature>
<feature type="domain" description="Major facilitator superfamily (MFS) profile" evidence="6">
    <location>
        <begin position="129"/>
        <end position="561"/>
    </location>
</feature>
<dbReference type="EMBL" id="CDPU01000101">
    <property type="protein sequence ID" value="CEO57428.1"/>
    <property type="molecule type" value="Genomic_DNA"/>
</dbReference>
<dbReference type="GO" id="GO:0005886">
    <property type="term" value="C:plasma membrane"/>
    <property type="evidence" value="ECO:0007669"/>
    <property type="project" value="TreeGrafter"/>
</dbReference>
<feature type="transmembrane region" description="Helical" evidence="5">
    <location>
        <begin position="128"/>
        <end position="147"/>
    </location>
</feature>
<reference evidence="7" key="1">
    <citation type="submission" date="2015-01" db="EMBL/GenBank/DDBJ databases">
        <authorList>
            <person name="Durling Mikael"/>
        </authorList>
    </citation>
    <scope>NUCLEOTIDE SEQUENCE</scope>
</reference>
<keyword evidence="2 5" id="KW-0812">Transmembrane</keyword>
<accession>A0A0B7KIL9</accession>
<dbReference type="SUPFAM" id="SSF103473">
    <property type="entry name" value="MFS general substrate transporter"/>
    <property type="match status" value="1"/>
</dbReference>
<organism evidence="7">
    <name type="scientific">Bionectria ochroleuca</name>
    <name type="common">Gliocladium roseum</name>
    <dbReference type="NCBI Taxonomy" id="29856"/>
    <lineage>
        <taxon>Eukaryota</taxon>
        <taxon>Fungi</taxon>
        <taxon>Dikarya</taxon>
        <taxon>Ascomycota</taxon>
        <taxon>Pezizomycotina</taxon>
        <taxon>Sordariomycetes</taxon>
        <taxon>Hypocreomycetidae</taxon>
        <taxon>Hypocreales</taxon>
        <taxon>Bionectriaceae</taxon>
        <taxon>Clonostachys</taxon>
    </lineage>
</organism>
<evidence type="ECO:0000313" key="7">
    <source>
        <dbReference type="EMBL" id="CEO57428.1"/>
    </source>
</evidence>
<gene>
    <name evidence="7" type="ORF">BN869_000013486_1</name>
</gene>
<dbReference type="AlphaFoldDB" id="A0A0B7KIL9"/>
<feature type="transmembrane region" description="Helical" evidence="5">
    <location>
        <begin position="500"/>
        <end position="522"/>
    </location>
</feature>
<feature type="transmembrane region" description="Helical" evidence="5">
    <location>
        <begin position="534"/>
        <end position="556"/>
    </location>
</feature>
<feature type="transmembrane region" description="Helical" evidence="5">
    <location>
        <begin position="466"/>
        <end position="493"/>
    </location>
</feature>
<dbReference type="Gene3D" id="1.20.1250.20">
    <property type="entry name" value="MFS general substrate transporter like domains"/>
    <property type="match status" value="1"/>
</dbReference>
<evidence type="ECO:0000256" key="3">
    <source>
        <dbReference type="ARBA" id="ARBA00022989"/>
    </source>
</evidence>
<dbReference type="GO" id="GO:1990961">
    <property type="term" value="P:xenobiotic detoxification by transmembrane export across the plasma membrane"/>
    <property type="evidence" value="ECO:0007669"/>
    <property type="project" value="TreeGrafter"/>
</dbReference>
<keyword evidence="3 5" id="KW-1133">Transmembrane helix</keyword>
<evidence type="ECO:0000256" key="5">
    <source>
        <dbReference type="SAM" id="Phobius"/>
    </source>
</evidence>
<dbReference type="GO" id="GO:0015244">
    <property type="term" value="F:fluconazole transmembrane transporter activity"/>
    <property type="evidence" value="ECO:0007669"/>
    <property type="project" value="TreeGrafter"/>
</dbReference>
<dbReference type="PANTHER" id="PTHR23502:SF23">
    <property type="entry name" value="FLUCONAZOLE RESISTANCE PROTEIN 1"/>
    <property type="match status" value="1"/>
</dbReference>
<dbReference type="CDD" id="cd17323">
    <property type="entry name" value="MFS_Tpo1_MDR_like"/>
    <property type="match status" value="1"/>
</dbReference>
<feature type="transmembrane region" description="Helical" evidence="5">
    <location>
        <begin position="362"/>
        <end position="381"/>
    </location>
</feature>
<dbReference type="InterPro" id="IPR011701">
    <property type="entry name" value="MFS"/>
</dbReference>
<feature type="transmembrane region" description="Helical" evidence="5">
    <location>
        <begin position="401"/>
        <end position="420"/>
    </location>
</feature>
<dbReference type="InterPro" id="IPR020846">
    <property type="entry name" value="MFS_dom"/>
</dbReference>
<dbReference type="InterPro" id="IPR036259">
    <property type="entry name" value="MFS_trans_sf"/>
</dbReference>
<dbReference type="Pfam" id="PF07690">
    <property type="entry name" value="MFS_1"/>
    <property type="match status" value="1"/>
</dbReference>
<feature type="transmembrane region" description="Helical" evidence="5">
    <location>
        <begin position="441"/>
        <end position="460"/>
    </location>
</feature>
<feature type="transmembrane region" description="Helical" evidence="5">
    <location>
        <begin position="196"/>
        <end position="214"/>
    </location>
</feature>
<dbReference type="PROSITE" id="PS50850">
    <property type="entry name" value="MFS"/>
    <property type="match status" value="1"/>
</dbReference>
<keyword evidence="4 5" id="KW-0472">Membrane</keyword>
<evidence type="ECO:0000256" key="1">
    <source>
        <dbReference type="ARBA" id="ARBA00004141"/>
    </source>
</evidence>
<proteinExistence type="predicted"/>
<evidence type="ECO:0000256" key="2">
    <source>
        <dbReference type="ARBA" id="ARBA00022692"/>
    </source>
</evidence>
<evidence type="ECO:0000256" key="4">
    <source>
        <dbReference type="ARBA" id="ARBA00023136"/>
    </source>
</evidence>
<name>A0A0B7KIL9_BIOOC</name>
<feature type="transmembrane region" description="Helical" evidence="5">
    <location>
        <begin position="256"/>
        <end position="279"/>
    </location>
</feature>
<protein>
    <recommendedName>
        <fullName evidence="6">Major facilitator superfamily (MFS) profile domain-containing protein</fullName>
    </recommendedName>
</protein>
<sequence>MSFFIDSAAWWALRTLVGKKYFPHPDEREDVVKHYGGFKPACSHNGNHQFQLDTCTEYRDAAQSLPDPTSGADVEQLRDTEATTDYSIDKHAEDQRPAQSCEPICIVDWYDDKDPGNPINWPLWKKTLLSLTINFTAFVVYMSSAIYTPAQPGVQDEFGVSPTVSTLGLGVFILGYGTGPLFWSPLSEMPAIGRNVPYVLTMVVFLVFTVAAAQSNSFGMLLACRFLQGFFGSPILSTGGASLSDIVDQHTKPYSLYTWAVSSLAGPTTGTIIAGYTVPSLGWRWSMWEILITNSPALILLLLLPESSPSTILHCRAKMIRQATNKECFVTRAEIESANVTVFDRFYASLVVPWRVNLLDPAIMFTSLYTGLGYAIFFSMFEFAPMVYGDVYGMEPGQIGLVLICNVIATLGAAVPYLGFIHYVVNPAIGAGKEISPERRLVPALFASILIPSGIFIFGWTSRVSIHWIVPTIGATFATAGFAMIIQSMFVYISMVYPQYAASLFGGNGFVKAIVAFGGVLWSHPLYNTLGLPIGMSVLGAICTVFVSGIFILYVWGEKLRKRSRFTSS</sequence>
<dbReference type="PANTHER" id="PTHR23502">
    <property type="entry name" value="MAJOR FACILITATOR SUPERFAMILY"/>
    <property type="match status" value="1"/>
</dbReference>
<comment type="subcellular location">
    <subcellularLocation>
        <location evidence="1">Membrane</location>
        <topology evidence="1">Multi-pass membrane protein</topology>
    </subcellularLocation>
</comment>
<evidence type="ECO:0000259" key="6">
    <source>
        <dbReference type="PROSITE" id="PS50850"/>
    </source>
</evidence>